<gene>
    <name evidence="3" type="ORF">CBW21_16855</name>
</gene>
<feature type="chain" id="PRO_5012103201" description="DUF3828 domain-containing protein" evidence="2">
    <location>
        <begin position="33"/>
        <end position="150"/>
    </location>
</feature>
<organism evidence="3 4">
    <name type="scientific">Chromobacterium violaceum</name>
    <dbReference type="NCBI Taxonomy" id="536"/>
    <lineage>
        <taxon>Bacteria</taxon>
        <taxon>Pseudomonadati</taxon>
        <taxon>Pseudomonadota</taxon>
        <taxon>Betaproteobacteria</taxon>
        <taxon>Neisseriales</taxon>
        <taxon>Chromobacteriaceae</taxon>
        <taxon>Chromobacterium</taxon>
    </lineage>
</organism>
<dbReference type="EMBL" id="NHOO01000015">
    <property type="protein sequence ID" value="OVE46819.1"/>
    <property type="molecule type" value="Genomic_DNA"/>
</dbReference>
<protein>
    <recommendedName>
        <fullName evidence="5">DUF3828 domain-containing protein</fullName>
    </recommendedName>
</protein>
<dbReference type="Proteomes" id="UP000196342">
    <property type="component" value="Unassembled WGS sequence"/>
</dbReference>
<evidence type="ECO:0000313" key="4">
    <source>
        <dbReference type="Proteomes" id="UP000196342"/>
    </source>
</evidence>
<evidence type="ECO:0000313" key="3">
    <source>
        <dbReference type="EMBL" id="OVE46819.1"/>
    </source>
</evidence>
<feature type="signal peptide" evidence="2">
    <location>
        <begin position="1"/>
        <end position="32"/>
    </location>
</feature>
<feature type="compositionally biased region" description="Basic and acidic residues" evidence="1">
    <location>
        <begin position="104"/>
        <end position="122"/>
    </location>
</feature>
<evidence type="ECO:0000256" key="2">
    <source>
        <dbReference type="SAM" id="SignalP"/>
    </source>
</evidence>
<feature type="region of interest" description="Disordered" evidence="1">
    <location>
        <begin position="102"/>
        <end position="122"/>
    </location>
</feature>
<keyword evidence="4" id="KW-1185">Reference proteome</keyword>
<dbReference type="AlphaFoldDB" id="A0A202B5X2"/>
<accession>A0A202B5X2</accession>
<reference evidence="3 4" key="1">
    <citation type="submission" date="2017-05" db="EMBL/GenBank/DDBJ databases">
        <title>Chromobacterium violaceum GHPS1 isolated from Hydrocarbon polluted soil in French Guiana display an awesome secondary metabolite arsenal and a battery of drug and heavy-metal-resistance and detoxification of xenobiotics proteins.</title>
        <authorList>
            <person name="Belbahri L."/>
        </authorList>
    </citation>
    <scope>NUCLEOTIDE SEQUENCE [LARGE SCALE GENOMIC DNA]</scope>
    <source>
        <strain evidence="3 4">GHPS1</strain>
    </source>
</reference>
<comment type="caution">
    <text evidence="3">The sequence shown here is derived from an EMBL/GenBank/DDBJ whole genome shotgun (WGS) entry which is preliminary data.</text>
</comment>
<proteinExistence type="predicted"/>
<name>A0A202B5X2_CHRVL</name>
<sequence length="150" mass="16636">MALPHNDDKEYLMMNASIPLLCLALAAPIASAAGAPQAMLENYLAKDAAGMRLQEYPAARYFANYQDEPGWDMVTLITGYGVQPQQCGPRRCEFVVRYQLDPTRPSDEQAKPHPKGGEEKARYVVVKQGGGWKIDSGSMREPHVKRGTLR</sequence>
<evidence type="ECO:0000256" key="1">
    <source>
        <dbReference type="SAM" id="MobiDB-lite"/>
    </source>
</evidence>
<keyword evidence="2" id="KW-0732">Signal</keyword>
<evidence type="ECO:0008006" key="5">
    <source>
        <dbReference type="Google" id="ProtNLM"/>
    </source>
</evidence>